<evidence type="ECO:0000313" key="3">
    <source>
        <dbReference type="Proteomes" id="UP000054217"/>
    </source>
</evidence>
<dbReference type="HOGENOM" id="CLU_2543491_0_0_1"/>
<evidence type="ECO:0000313" key="2">
    <source>
        <dbReference type="EMBL" id="KIO02495.1"/>
    </source>
</evidence>
<accession>A0A0C3NNN7</accession>
<sequence>MCWLAAQTTATNKFFFILFFLFHVTYVVSSRSSIARCPTRGSYYVVTVLHSRSPTPSYSTIVPGPSSPPSSTPPLCLYLPCAG</sequence>
<feature type="chain" id="PRO_5002167567" description="Secreted protein" evidence="1">
    <location>
        <begin position="30"/>
        <end position="83"/>
    </location>
</feature>
<feature type="signal peptide" evidence="1">
    <location>
        <begin position="1"/>
        <end position="29"/>
    </location>
</feature>
<dbReference type="EMBL" id="KN831981">
    <property type="protein sequence ID" value="KIO02495.1"/>
    <property type="molecule type" value="Genomic_DNA"/>
</dbReference>
<dbReference type="InParanoid" id="A0A0C3NNN7"/>
<reference evidence="3" key="2">
    <citation type="submission" date="2015-01" db="EMBL/GenBank/DDBJ databases">
        <title>Evolutionary Origins and Diversification of the Mycorrhizal Mutualists.</title>
        <authorList>
            <consortium name="DOE Joint Genome Institute"/>
            <consortium name="Mycorrhizal Genomics Consortium"/>
            <person name="Kohler A."/>
            <person name="Kuo A."/>
            <person name="Nagy L.G."/>
            <person name="Floudas D."/>
            <person name="Copeland A."/>
            <person name="Barry K.W."/>
            <person name="Cichocki N."/>
            <person name="Veneault-Fourrey C."/>
            <person name="LaButti K."/>
            <person name="Lindquist E.A."/>
            <person name="Lipzen A."/>
            <person name="Lundell T."/>
            <person name="Morin E."/>
            <person name="Murat C."/>
            <person name="Riley R."/>
            <person name="Ohm R."/>
            <person name="Sun H."/>
            <person name="Tunlid A."/>
            <person name="Henrissat B."/>
            <person name="Grigoriev I.V."/>
            <person name="Hibbett D.S."/>
            <person name="Martin F."/>
        </authorList>
    </citation>
    <scope>NUCLEOTIDE SEQUENCE [LARGE SCALE GENOMIC DNA]</scope>
    <source>
        <strain evidence="3">Marx 270</strain>
    </source>
</reference>
<protein>
    <recommendedName>
        <fullName evidence="4">Secreted protein</fullName>
    </recommendedName>
</protein>
<dbReference type="AlphaFoldDB" id="A0A0C3NNN7"/>
<keyword evidence="1" id="KW-0732">Signal</keyword>
<reference evidence="2 3" key="1">
    <citation type="submission" date="2014-04" db="EMBL/GenBank/DDBJ databases">
        <authorList>
            <consortium name="DOE Joint Genome Institute"/>
            <person name="Kuo A."/>
            <person name="Kohler A."/>
            <person name="Costa M.D."/>
            <person name="Nagy L.G."/>
            <person name="Floudas D."/>
            <person name="Copeland A."/>
            <person name="Barry K.W."/>
            <person name="Cichocki N."/>
            <person name="Veneault-Fourrey C."/>
            <person name="LaButti K."/>
            <person name="Lindquist E.A."/>
            <person name="Lipzen A."/>
            <person name="Lundell T."/>
            <person name="Morin E."/>
            <person name="Murat C."/>
            <person name="Sun H."/>
            <person name="Tunlid A."/>
            <person name="Henrissat B."/>
            <person name="Grigoriev I.V."/>
            <person name="Hibbett D.S."/>
            <person name="Martin F."/>
            <person name="Nordberg H.P."/>
            <person name="Cantor M.N."/>
            <person name="Hua S.X."/>
        </authorList>
    </citation>
    <scope>NUCLEOTIDE SEQUENCE [LARGE SCALE GENOMIC DNA]</scope>
    <source>
        <strain evidence="2 3">Marx 270</strain>
    </source>
</reference>
<evidence type="ECO:0008006" key="4">
    <source>
        <dbReference type="Google" id="ProtNLM"/>
    </source>
</evidence>
<dbReference type="Proteomes" id="UP000054217">
    <property type="component" value="Unassembled WGS sequence"/>
</dbReference>
<evidence type="ECO:0000256" key="1">
    <source>
        <dbReference type="SAM" id="SignalP"/>
    </source>
</evidence>
<gene>
    <name evidence="2" type="ORF">M404DRAFT_649684</name>
</gene>
<organism evidence="2 3">
    <name type="scientific">Pisolithus tinctorius Marx 270</name>
    <dbReference type="NCBI Taxonomy" id="870435"/>
    <lineage>
        <taxon>Eukaryota</taxon>
        <taxon>Fungi</taxon>
        <taxon>Dikarya</taxon>
        <taxon>Basidiomycota</taxon>
        <taxon>Agaricomycotina</taxon>
        <taxon>Agaricomycetes</taxon>
        <taxon>Agaricomycetidae</taxon>
        <taxon>Boletales</taxon>
        <taxon>Sclerodermatineae</taxon>
        <taxon>Pisolithaceae</taxon>
        <taxon>Pisolithus</taxon>
    </lineage>
</organism>
<name>A0A0C3NNN7_PISTI</name>
<keyword evidence="3" id="KW-1185">Reference proteome</keyword>
<proteinExistence type="predicted"/>